<dbReference type="Proteomes" id="UP001169764">
    <property type="component" value="Unassembled WGS sequence"/>
</dbReference>
<dbReference type="CDD" id="cd00038">
    <property type="entry name" value="CAP_ED"/>
    <property type="match status" value="1"/>
</dbReference>
<evidence type="ECO:0000259" key="4">
    <source>
        <dbReference type="PROSITE" id="PS51063"/>
    </source>
</evidence>
<dbReference type="InterPro" id="IPR036388">
    <property type="entry name" value="WH-like_DNA-bd_sf"/>
</dbReference>
<dbReference type="SMART" id="SM00419">
    <property type="entry name" value="HTH_CRP"/>
    <property type="match status" value="1"/>
</dbReference>
<keyword evidence="6" id="KW-1185">Reference proteome</keyword>
<comment type="caution">
    <text evidence="5">The sequence shown here is derived from an EMBL/GenBank/DDBJ whole genome shotgun (WGS) entry which is preliminary data.</text>
</comment>
<dbReference type="InterPro" id="IPR036390">
    <property type="entry name" value="WH_DNA-bd_sf"/>
</dbReference>
<dbReference type="SUPFAM" id="SSF46785">
    <property type="entry name" value="Winged helix' DNA-binding domain"/>
    <property type="match status" value="1"/>
</dbReference>
<dbReference type="SUPFAM" id="SSF51206">
    <property type="entry name" value="cAMP-binding domain-like"/>
    <property type="match status" value="1"/>
</dbReference>
<evidence type="ECO:0000313" key="5">
    <source>
        <dbReference type="EMBL" id="MDO6414118.1"/>
    </source>
</evidence>
<gene>
    <name evidence="5" type="ORF">Q4F19_06975</name>
</gene>
<reference evidence="5" key="1">
    <citation type="submission" date="2023-07" db="EMBL/GenBank/DDBJ databases">
        <authorList>
            <person name="Kim M."/>
        </authorList>
    </citation>
    <scope>NUCLEOTIDE SEQUENCE</scope>
    <source>
        <strain evidence="5">BIUV-7</strain>
    </source>
</reference>
<evidence type="ECO:0000256" key="3">
    <source>
        <dbReference type="ARBA" id="ARBA00023163"/>
    </source>
</evidence>
<evidence type="ECO:0000313" key="6">
    <source>
        <dbReference type="Proteomes" id="UP001169764"/>
    </source>
</evidence>
<dbReference type="Pfam" id="PF13545">
    <property type="entry name" value="HTH_Crp_2"/>
    <property type="match status" value="1"/>
</dbReference>
<name>A0ABT8Y8B3_9SPHN</name>
<protein>
    <submittedName>
        <fullName evidence="5">Crp/Fnr family transcriptional regulator</fullName>
    </submittedName>
</protein>
<keyword evidence="3" id="KW-0804">Transcription</keyword>
<dbReference type="InterPro" id="IPR018490">
    <property type="entry name" value="cNMP-bd_dom_sf"/>
</dbReference>
<dbReference type="Gene3D" id="1.10.10.10">
    <property type="entry name" value="Winged helix-like DNA-binding domain superfamily/Winged helix DNA-binding domain"/>
    <property type="match status" value="1"/>
</dbReference>
<dbReference type="InterPro" id="IPR012318">
    <property type="entry name" value="HTH_CRP"/>
</dbReference>
<sequence>MDGAELDAFAALLRKLNRVCALSEADEATIRGLPWSIESKVARSILIREGEHAALCSVLLDGYVAKGKTALNGSRQIVSFHMPGDLLDIEHVFFRPSDHNLHTVTNVVVARVAREDLRSVTLSRPGLAEAFWCSSLLDAAIYRQWLLNVARRNAKSRVAHMLCEFTVRASMAGLGSPAAFEFPMTQVEIAHATGLTPVHLNRIIGDLAEQGLIVRRKGRLSIGDWIAIQRTAGFKPAYLETNARVLLV</sequence>
<dbReference type="Pfam" id="PF00027">
    <property type="entry name" value="cNMP_binding"/>
    <property type="match status" value="1"/>
</dbReference>
<dbReference type="InterPro" id="IPR014710">
    <property type="entry name" value="RmlC-like_jellyroll"/>
</dbReference>
<evidence type="ECO:0000256" key="2">
    <source>
        <dbReference type="ARBA" id="ARBA00023125"/>
    </source>
</evidence>
<dbReference type="Gene3D" id="2.60.120.10">
    <property type="entry name" value="Jelly Rolls"/>
    <property type="match status" value="1"/>
</dbReference>
<dbReference type="InterPro" id="IPR000595">
    <property type="entry name" value="cNMP-bd_dom"/>
</dbReference>
<keyword evidence="1" id="KW-0805">Transcription regulation</keyword>
<organism evidence="5 6">
    <name type="scientific">Sphingomonas natans</name>
    <dbReference type="NCBI Taxonomy" id="3063330"/>
    <lineage>
        <taxon>Bacteria</taxon>
        <taxon>Pseudomonadati</taxon>
        <taxon>Pseudomonadota</taxon>
        <taxon>Alphaproteobacteria</taxon>
        <taxon>Sphingomonadales</taxon>
        <taxon>Sphingomonadaceae</taxon>
        <taxon>Sphingomonas</taxon>
    </lineage>
</organism>
<dbReference type="PROSITE" id="PS51063">
    <property type="entry name" value="HTH_CRP_2"/>
    <property type="match status" value="1"/>
</dbReference>
<feature type="domain" description="HTH crp-type" evidence="4">
    <location>
        <begin position="152"/>
        <end position="232"/>
    </location>
</feature>
<dbReference type="RefSeq" id="WP_303541080.1">
    <property type="nucleotide sequence ID" value="NZ_JAUOTP010000003.1"/>
</dbReference>
<dbReference type="EMBL" id="JAUOTP010000003">
    <property type="protein sequence ID" value="MDO6414118.1"/>
    <property type="molecule type" value="Genomic_DNA"/>
</dbReference>
<keyword evidence="2" id="KW-0238">DNA-binding</keyword>
<proteinExistence type="predicted"/>
<evidence type="ECO:0000256" key="1">
    <source>
        <dbReference type="ARBA" id="ARBA00023015"/>
    </source>
</evidence>
<accession>A0ABT8Y8B3</accession>